<name>A0A199UHR2_ANACO</name>
<dbReference type="InterPro" id="IPR045111">
    <property type="entry name" value="Vps41/Vps8"/>
</dbReference>
<sequence length="315" mass="34557">MWSTRPLLPRGPRATHHPRAAIFLGSAQTPRRARAAPRPAPPLSGAALAPRRQRRSHPAPAPSPAPRPLLALRSLRRPSALCAAPRPHQRPPAPRQRSSAGLLATRPFNDLIKYSLDTAKLVIEDDTFYTLSLLKKGVSHAFASQDFICCICNLPLTKGPATSGVRVFNCGHSTHLICESEQTKSSHSDSSVGCPICLPKKNTNARNKSINVENGLVKHQSSSLRQSQGINLQYLHEPDVAERPRGLHQIPRSLHKAQKPFQVDILPQVRLSPPAIYHEKVQKGAGLMGETSNSSVKSEKKTKQWQLKELKSKGV</sequence>
<dbReference type="GO" id="GO:0034058">
    <property type="term" value="P:endosomal vesicle fusion"/>
    <property type="evidence" value="ECO:0007669"/>
    <property type="project" value="TreeGrafter"/>
</dbReference>
<evidence type="ECO:0000256" key="1">
    <source>
        <dbReference type="PROSITE-ProRule" id="PRU00175"/>
    </source>
</evidence>
<dbReference type="EMBL" id="LSRQ01008277">
    <property type="protein sequence ID" value="OAY64110.1"/>
    <property type="molecule type" value="Genomic_DNA"/>
</dbReference>
<proteinExistence type="predicted"/>
<keyword evidence="1" id="KW-0479">Metal-binding</keyword>
<dbReference type="GO" id="GO:0006623">
    <property type="term" value="P:protein targeting to vacuole"/>
    <property type="evidence" value="ECO:0007669"/>
    <property type="project" value="InterPro"/>
</dbReference>
<dbReference type="AlphaFoldDB" id="A0A199UHR2"/>
<evidence type="ECO:0000313" key="5">
    <source>
        <dbReference type="Proteomes" id="UP000092600"/>
    </source>
</evidence>
<dbReference type="Proteomes" id="UP000092600">
    <property type="component" value="Unassembled WGS sequence"/>
</dbReference>
<dbReference type="PANTHER" id="PTHR12616:SF8">
    <property type="entry name" value="VACUOLAR PROTEIN SORTING-ASSOCIATED PROTEIN 8 HOMOLOG"/>
    <property type="match status" value="1"/>
</dbReference>
<dbReference type="STRING" id="4615.A0A199UHR2"/>
<dbReference type="SUPFAM" id="SSF57850">
    <property type="entry name" value="RING/U-box"/>
    <property type="match status" value="1"/>
</dbReference>
<dbReference type="GO" id="GO:0005770">
    <property type="term" value="C:late endosome"/>
    <property type="evidence" value="ECO:0007669"/>
    <property type="project" value="TreeGrafter"/>
</dbReference>
<feature type="region of interest" description="Disordered" evidence="2">
    <location>
        <begin position="282"/>
        <end position="315"/>
    </location>
</feature>
<protein>
    <recommendedName>
        <fullName evidence="3">RING-type domain-containing protein</fullName>
    </recommendedName>
</protein>
<evidence type="ECO:0000313" key="4">
    <source>
        <dbReference type="EMBL" id="OAY64110.1"/>
    </source>
</evidence>
<comment type="caution">
    <text evidence="4">The sequence shown here is derived from an EMBL/GenBank/DDBJ whole genome shotgun (WGS) entry which is preliminary data.</text>
</comment>
<evidence type="ECO:0000256" key="2">
    <source>
        <dbReference type="SAM" id="MobiDB-lite"/>
    </source>
</evidence>
<feature type="non-terminal residue" evidence="4">
    <location>
        <position position="315"/>
    </location>
</feature>
<dbReference type="PROSITE" id="PS50089">
    <property type="entry name" value="ZF_RING_2"/>
    <property type="match status" value="1"/>
</dbReference>
<accession>A0A199UHR2</accession>
<dbReference type="InterPro" id="IPR001841">
    <property type="entry name" value="Znf_RING"/>
</dbReference>
<feature type="compositionally biased region" description="Basic and acidic residues" evidence="2">
    <location>
        <begin position="297"/>
        <end position="315"/>
    </location>
</feature>
<gene>
    <name evidence="4" type="ORF">ACMD2_22158</name>
</gene>
<reference evidence="4 5" key="1">
    <citation type="journal article" date="2016" name="DNA Res.">
        <title>The draft genome of MD-2 pineapple using hybrid error correction of long reads.</title>
        <authorList>
            <person name="Redwan R.M."/>
            <person name="Saidin A."/>
            <person name="Kumar S.V."/>
        </authorList>
    </citation>
    <scope>NUCLEOTIDE SEQUENCE [LARGE SCALE GENOMIC DNA]</scope>
    <source>
        <strain evidence="5">cv. MD2</strain>
        <tissue evidence="4">Leaf</tissue>
    </source>
</reference>
<dbReference type="GO" id="GO:0030897">
    <property type="term" value="C:HOPS complex"/>
    <property type="evidence" value="ECO:0007669"/>
    <property type="project" value="TreeGrafter"/>
</dbReference>
<feature type="region of interest" description="Disordered" evidence="2">
    <location>
        <begin position="1"/>
        <end position="68"/>
    </location>
</feature>
<keyword evidence="1" id="KW-0862">Zinc</keyword>
<dbReference type="GO" id="GO:0008270">
    <property type="term" value="F:zinc ion binding"/>
    <property type="evidence" value="ECO:0007669"/>
    <property type="project" value="UniProtKB-KW"/>
</dbReference>
<evidence type="ECO:0000259" key="3">
    <source>
        <dbReference type="PROSITE" id="PS50089"/>
    </source>
</evidence>
<dbReference type="PANTHER" id="PTHR12616">
    <property type="entry name" value="VACUOLAR PROTEIN SORTING VPS41"/>
    <property type="match status" value="1"/>
</dbReference>
<keyword evidence="1" id="KW-0863">Zinc-finger</keyword>
<feature type="domain" description="RING-type" evidence="3">
    <location>
        <begin position="149"/>
        <end position="197"/>
    </location>
</feature>
<organism evidence="4 5">
    <name type="scientific">Ananas comosus</name>
    <name type="common">Pineapple</name>
    <name type="synonym">Ananas ananas</name>
    <dbReference type="NCBI Taxonomy" id="4615"/>
    <lineage>
        <taxon>Eukaryota</taxon>
        <taxon>Viridiplantae</taxon>
        <taxon>Streptophyta</taxon>
        <taxon>Embryophyta</taxon>
        <taxon>Tracheophyta</taxon>
        <taxon>Spermatophyta</taxon>
        <taxon>Magnoliopsida</taxon>
        <taxon>Liliopsida</taxon>
        <taxon>Poales</taxon>
        <taxon>Bromeliaceae</taxon>
        <taxon>Bromelioideae</taxon>
        <taxon>Ananas</taxon>
    </lineage>
</organism>